<accession>A0A7Y4M317</accession>
<dbReference type="AlphaFoldDB" id="A0A7Y4M317"/>
<evidence type="ECO:0000256" key="1">
    <source>
        <dbReference type="ARBA" id="ARBA00023125"/>
    </source>
</evidence>
<dbReference type="InterPro" id="IPR036162">
    <property type="entry name" value="Resolvase-like_N_sf"/>
</dbReference>
<dbReference type="PANTHER" id="PTHR30461">
    <property type="entry name" value="DNA-INVERTASE FROM LAMBDOID PROPHAGE"/>
    <property type="match status" value="1"/>
</dbReference>
<evidence type="ECO:0000313" key="4">
    <source>
        <dbReference type="EMBL" id="NOJ48422.1"/>
    </source>
</evidence>
<dbReference type="PANTHER" id="PTHR30461:SF2">
    <property type="entry name" value="SERINE RECOMBINASE PINE-RELATED"/>
    <property type="match status" value="1"/>
</dbReference>
<gene>
    <name evidence="4" type="ORF">HCN50_19565</name>
</gene>
<dbReference type="Pfam" id="PF00239">
    <property type="entry name" value="Resolvase"/>
    <property type="match status" value="1"/>
</dbReference>
<evidence type="ECO:0000313" key="5">
    <source>
        <dbReference type="Proteomes" id="UP000528734"/>
    </source>
</evidence>
<keyword evidence="2" id="KW-0233">DNA recombination</keyword>
<protein>
    <submittedName>
        <fullName evidence="4">Recombinase family protein</fullName>
    </submittedName>
</protein>
<dbReference type="InterPro" id="IPR050639">
    <property type="entry name" value="SSR_resolvase"/>
</dbReference>
<dbReference type="GO" id="GO:0003677">
    <property type="term" value="F:DNA binding"/>
    <property type="evidence" value="ECO:0007669"/>
    <property type="project" value="UniProtKB-KW"/>
</dbReference>
<comment type="caution">
    <text evidence="4">The sequence shown here is derived from an EMBL/GenBank/DDBJ whole genome shotgun (WGS) entry which is preliminary data.</text>
</comment>
<dbReference type="Gene3D" id="3.40.50.1390">
    <property type="entry name" value="Resolvase, N-terminal catalytic domain"/>
    <property type="match status" value="1"/>
</dbReference>
<dbReference type="CDD" id="cd00338">
    <property type="entry name" value="Ser_Recombinase"/>
    <property type="match status" value="1"/>
</dbReference>
<keyword evidence="5" id="KW-1185">Reference proteome</keyword>
<dbReference type="Proteomes" id="UP000528734">
    <property type="component" value="Unassembled WGS sequence"/>
</dbReference>
<dbReference type="PROSITE" id="PS51736">
    <property type="entry name" value="RECOMBINASES_3"/>
    <property type="match status" value="1"/>
</dbReference>
<keyword evidence="1" id="KW-0238">DNA-binding</keyword>
<dbReference type="SMART" id="SM00857">
    <property type="entry name" value="Resolvase"/>
    <property type="match status" value="1"/>
</dbReference>
<dbReference type="EMBL" id="JAAVLW010000005">
    <property type="protein sequence ID" value="NOJ48422.1"/>
    <property type="molecule type" value="Genomic_DNA"/>
</dbReference>
<name>A0A7Y4M317_9BRAD</name>
<dbReference type="GO" id="GO:0000150">
    <property type="term" value="F:DNA strand exchange activity"/>
    <property type="evidence" value="ECO:0007669"/>
    <property type="project" value="InterPro"/>
</dbReference>
<proteinExistence type="predicted"/>
<reference evidence="4 5" key="1">
    <citation type="submission" date="2020-03" db="EMBL/GenBank/DDBJ databases">
        <title>Bradyrhizobium diversity isolated from nodules of Muelleranthus trifoliolatus.</title>
        <authorList>
            <person name="Klepa M."/>
            <person name="Helene L."/>
            <person name="Hungria M."/>
        </authorList>
    </citation>
    <scope>NUCLEOTIDE SEQUENCE [LARGE SCALE GENOMIC DNA]</scope>
    <source>
        <strain evidence="4 5">WSM 1744</strain>
    </source>
</reference>
<dbReference type="InterPro" id="IPR006119">
    <property type="entry name" value="Resolv_N"/>
</dbReference>
<evidence type="ECO:0000256" key="2">
    <source>
        <dbReference type="ARBA" id="ARBA00023172"/>
    </source>
</evidence>
<dbReference type="SUPFAM" id="SSF53041">
    <property type="entry name" value="Resolvase-like"/>
    <property type="match status" value="1"/>
</dbReference>
<organism evidence="4 5">
    <name type="scientific">Bradyrhizobium archetypum</name>
    <dbReference type="NCBI Taxonomy" id="2721160"/>
    <lineage>
        <taxon>Bacteria</taxon>
        <taxon>Pseudomonadati</taxon>
        <taxon>Pseudomonadota</taxon>
        <taxon>Alphaproteobacteria</taxon>
        <taxon>Hyphomicrobiales</taxon>
        <taxon>Nitrobacteraceae</taxon>
        <taxon>Bradyrhizobium</taxon>
    </lineage>
</organism>
<dbReference type="RefSeq" id="WP_171711269.1">
    <property type="nucleotide sequence ID" value="NZ_JAAVLW010000005.1"/>
</dbReference>
<feature type="domain" description="Resolvase/invertase-type recombinase catalytic" evidence="3">
    <location>
        <begin position="2"/>
        <end position="153"/>
    </location>
</feature>
<sequence length="235" mass="25225">MKIVTYKRVSTSKQGRSGLGLGAQEAAIQDFARSRGARVISDYTEVESGKSNERPQLAAALHHAKVTGATLVIAKLDRLSRSASFTLTLRDSGVRFVCCDMPEANDLTIGVLAVVAQAEAQAISRRTKDALQVARKRIAETGQRGHRRVKRLGNPNGAEALRRAKKGNRAATAQVSANADQRARDLAAVVQDIRAAGASTLAAIANELNSREMITPRGGRWYPSSVANLLKRIDA</sequence>
<evidence type="ECO:0000259" key="3">
    <source>
        <dbReference type="PROSITE" id="PS51736"/>
    </source>
</evidence>